<organism evidence="3 4">
    <name type="scientific">Goodea atripinnis</name>
    <dbReference type="NCBI Taxonomy" id="208336"/>
    <lineage>
        <taxon>Eukaryota</taxon>
        <taxon>Metazoa</taxon>
        <taxon>Chordata</taxon>
        <taxon>Craniata</taxon>
        <taxon>Vertebrata</taxon>
        <taxon>Euteleostomi</taxon>
        <taxon>Actinopterygii</taxon>
        <taxon>Neopterygii</taxon>
        <taxon>Teleostei</taxon>
        <taxon>Neoteleostei</taxon>
        <taxon>Acanthomorphata</taxon>
        <taxon>Ovalentaria</taxon>
        <taxon>Atherinomorphae</taxon>
        <taxon>Cyprinodontiformes</taxon>
        <taxon>Goodeidae</taxon>
        <taxon>Goodea</taxon>
    </lineage>
</organism>
<dbReference type="Proteomes" id="UP001476798">
    <property type="component" value="Unassembled WGS sequence"/>
</dbReference>
<reference evidence="3 4" key="1">
    <citation type="submission" date="2021-06" db="EMBL/GenBank/DDBJ databases">
        <authorList>
            <person name="Palmer J.M."/>
        </authorList>
    </citation>
    <scope>NUCLEOTIDE SEQUENCE [LARGE SCALE GENOMIC DNA]</scope>
    <source>
        <strain evidence="3 4">GA_2019</strain>
        <tissue evidence="3">Muscle</tissue>
    </source>
</reference>
<comment type="caution">
    <text evidence="3">The sequence shown here is derived from an EMBL/GenBank/DDBJ whole genome shotgun (WGS) entry which is preliminary data.</text>
</comment>
<feature type="non-terminal residue" evidence="3">
    <location>
        <position position="86"/>
    </location>
</feature>
<dbReference type="PROSITE" id="PS50186">
    <property type="entry name" value="DEP"/>
    <property type="match status" value="1"/>
</dbReference>
<dbReference type="Pfam" id="PF00610">
    <property type="entry name" value="DEP"/>
    <property type="match status" value="1"/>
</dbReference>
<keyword evidence="4" id="KW-1185">Reference proteome</keyword>
<dbReference type="Gene3D" id="1.10.10.10">
    <property type="entry name" value="Winged helix-like DNA-binding domain superfamily/Winged helix DNA-binding domain"/>
    <property type="match status" value="1"/>
</dbReference>
<protein>
    <submittedName>
        <fullName evidence="3">Regulator of G-protein signaling 6</fullName>
    </submittedName>
</protein>
<evidence type="ECO:0000313" key="3">
    <source>
        <dbReference type="EMBL" id="MEQ2171173.1"/>
    </source>
</evidence>
<accession>A0ABV0NIC4</accession>
<dbReference type="CDD" id="cd04450">
    <property type="entry name" value="DEP_RGS7-like"/>
    <property type="match status" value="1"/>
</dbReference>
<evidence type="ECO:0000259" key="2">
    <source>
        <dbReference type="PROSITE" id="PS50186"/>
    </source>
</evidence>
<evidence type="ECO:0000256" key="1">
    <source>
        <dbReference type="ARBA" id="ARBA00022700"/>
    </source>
</evidence>
<dbReference type="InterPro" id="IPR047016">
    <property type="entry name" value="RGS6/7/9/11"/>
</dbReference>
<dbReference type="SMART" id="SM00049">
    <property type="entry name" value="DEP"/>
    <property type="match status" value="1"/>
</dbReference>
<dbReference type="InterPro" id="IPR036390">
    <property type="entry name" value="WH_DNA-bd_sf"/>
</dbReference>
<feature type="domain" description="DEP" evidence="2">
    <location>
        <begin position="23"/>
        <end position="67"/>
    </location>
</feature>
<name>A0ABV0NIC4_9TELE</name>
<dbReference type="PANTHER" id="PTHR45746">
    <property type="entry name" value="LP21163P"/>
    <property type="match status" value="1"/>
</dbReference>
<dbReference type="InterPro" id="IPR036388">
    <property type="entry name" value="WH-like_DNA-bd_sf"/>
</dbReference>
<sequence>MLPLLQREYSPQIEDIVTRIQDETEGVPIRTVKSFMTKIPSVVTGADIVQWLMKNLTIEDSAQGYFFPISDHVLCLRDDGTLYRFQ</sequence>
<dbReference type="SUPFAM" id="SSF46785">
    <property type="entry name" value="Winged helix' DNA-binding domain"/>
    <property type="match status" value="1"/>
</dbReference>
<dbReference type="InterPro" id="IPR000591">
    <property type="entry name" value="DEP_dom"/>
</dbReference>
<keyword evidence="1" id="KW-0734">Signal transduction inhibitor</keyword>
<proteinExistence type="predicted"/>
<dbReference type="PANTHER" id="PTHR45746:SF2">
    <property type="entry name" value="REGULATOR OF G-PROTEIN SIGNALING 6"/>
    <property type="match status" value="1"/>
</dbReference>
<dbReference type="EMBL" id="JAHRIO010040397">
    <property type="protein sequence ID" value="MEQ2171173.1"/>
    <property type="molecule type" value="Genomic_DNA"/>
</dbReference>
<evidence type="ECO:0000313" key="4">
    <source>
        <dbReference type="Proteomes" id="UP001476798"/>
    </source>
</evidence>
<gene>
    <name evidence="3" type="primary">RGS6_1</name>
    <name evidence="3" type="ORF">GOODEAATRI_007986</name>
</gene>